<organism evidence="1 2">
    <name type="scientific">Sinorhizobium meliloti (strain SM11)</name>
    <dbReference type="NCBI Taxonomy" id="707241"/>
    <lineage>
        <taxon>Bacteria</taxon>
        <taxon>Pseudomonadati</taxon>
        <taxon>Pseudomonadota</taxon>
        <taxon>Alphaproteobacteria</taxon>
        <taxon>Hyphomicrobiales</taxon>
        <taxon>Rhizobiaceae</taxon>
        <taxon>Sinorhizobium/Ensifer group</taxon>
        <taxon>Sinorhizobium</taxon>
    </lineage>
</organism>
<geneLocation type="plasmid" evidence="1 2">
    <name>pSmeSM11c</name>
</geneLocation>
<keyword evidence="1" id="KW-0614">Plasmid</keyword>
<dbReference type="PATRIC" id="fig|707241.3.peg.4979"/>
<accession>F7XEX3</accession>
<proteinExistence type="predicted"/>
<dbReference type="KEGG" id="smx:SM11_pC1025"/>
<protein>
    <submittedName>
        <fullName evidence="1">Uncharacterized protein</fullName>
    </submittedName>
</protein>
<name>F7XEX3_SINMM</name>
<dbReference type="HOGENOM" id="CLU_3205342_0_0_5"/>
<evidence type="ECO:0000313" key="1">
    <source>
        <dbReference type="EMBL" id="AEH82098.1"/>
    </source>
</evidence>
<dbReference type="Proteomes" id="UP000009045">
    <property type="component" value="Plasmid pSmeSM11c"/>
</dbReference>
<dbReference type="AlphaFoldDB" id="F7XEX3"/>
<reference evidence="1 2" key="1">
    <citation type="journal article" date="2011" name="J. Biotechnol.">
        <title>The complete genome sequence of the dominant Sinorhizobium meliloti field isolate SM11 extends the S. meliloti pan-genome.</title>
        <authorList>
            <person name="Schneiker-Bekel S."/>
            <person name="Wibberg D."/>
            <person name="Bekel T."/>
            <person name="Blom J."/>
            <person name="Linke B."/>
            <person name="Neuweger H."/>
            <person name="Stiens M."/>
            <person name="Vorholter F.J."/>
            <person name="Weidner S."/>
            <person name="Goesmann A."/>
            <person name="Puhler A."/>
            <person name="Schluter A."/>
        </authorList>
    </citation>
    <scope>NUCLEOTIDE SEQUENCE [LARGE SCALE GENOMIC DNA]</scope>
    <source>
        <strain evidence="1 2">SM11</strain>
        <plasmid evidence="2">pSmeSM11c</plasmid>
    </source>
</reference>
<sequence length="45" mass="5020">MLLILIPYLASREFAVALGEGRLWDLLLEYRDGLDHGGPAHVAKE</sequence>
<evidence type="ECO:0000313" key="2">
    <source>
        <dbReference type="Proteomes" id="UP000009045"/>
    </source>
</evidence>
<gene>
    <name evidence="1" type="ordered locus">SM11_pC1025</name>
</gene>
<dbReference type="EMBL" id="CP001831">
    <property type="protein sequence ID" value="AEH82098.1"/>
    <property type="molecule type" value="Genomic_DNA"/>
</dbReference>